<dbReference type="GO" id="GO:0000179">
    <property type="term" value="F:rRNA (adenine-N6,N6-)-dimethyltransferase activity"/>
    <property type="evidence" value="ECO:0007669"/>
    <property type="project" value="TreeGrafter"/>
</dbReference>
<evidence type="ECO:0000256" key="12">
    <source>
        <dbReference type="ARBA" id="ARBA00029708"/>
    </source>
</evidence>
<evidence type="ECO:0000256" key="9">
    <source>
        <dbReference type="ARBA" id="ARBA00023015"/>
    </source>
</evidence>
<dbReference type="GO" id="GO:0034246">
    <property type="term" value="F:mitochondrial transcription factor activity"/>
    <property type="evidence" value="ECO:0007669"/>
    <property type="project" value="TreeGrafter"/>
</dbReference>
<protein>
    <recommendedName>
        <fullName evidence="2">Dimethyladenosine transferase 2, mitochondrial</fullName>
    </recommendedName>
    <alternativeName>
        <fullName evidence="12">Mitochondrial 12S rRNA dimethylase 2</fullName>
    </alternativeName>
    <alternativeName>
        <fullName evidence="13">Mitochondrial transcription factor B2</fullName>
    </alternativeName>
    <alternativeName>
        <fullName evidence="14">S-adenosylmethionine-6-N', N'-adenosyl(rRNA) dimethyltransferase 2</fullName>
    </alternativeName>
</protein>
<dbReference type="InterPro" id="IPR029063">
    <property type="entry name" value="SAM-dependent_MTases_sf"/>
</dbReference>
<dbReference type="EMBL" id="OU963870">
    <property type="protein sequence ID" value="CAH0395892.1"/>
    <property type="molecule type" value="Genomic_DNA"/>
</dbReference>
<dbReference type="SUPFAM" id="SSF53335">
    <property type="entry name" value="S-adenosyl-L-methionine-dependent methyltransferases"/>
    <property type="match status" value="1"/>
</dbReference>
<dbReference type="Gene3D" id="3.40.50.150">
    <property type="entry name" value="Vaccinia Virus protein VP39"/>
    <property type="match status" value="1"/>
</dbReference>
<keyword evidence="4" id="KW-0489">Methyltransferase</keyword>
<dbReference type="PANTHER" id="PTHR11727:SF13">
    <property type="entry name" value="DIMETHYLADENOSINE TRANSFERASE 2, MITOCHONDRIAL"/>
    <property type="match status" value="1"/>
</dbReference>
<dbReference type="InterPro" id="IPR001737">
    <property type="entry name" value="KsgA/Erm"/>
</dbReference>
<evidence type="ECO:0000256" key="1">
    <source>
        <dbReference type="ARBA" id="ARBA00004173"/>
    </source>
</evidence>
<reference evidence="16" key="1">
    <citation type="submission" date="2021-12" db="EMBL/GenBank/DDBJ databases">
        <authorList>
            <person name="King R."/>
        </authorList>
    </citation>
    <scope>NUCLEOTIDE SEQUENCE</scope>
</reference>
<evidence type="ECO:0000256" key="2">
    <source>
        <dbReference type="ARBA" id="ARBA00018369"/>
    </source>
</evidence>
<sequence length="472" mass="55461">MLNCVPAVWFRLNPMVSTCFKAMFTSKLDSLISRCPSRISNFSSSICCSHKAYYPDKPGKWERSEIKVKSSLESVTEADVVPSKKKRSRRREMMDYYTLNEHLKSTYFIIPKQFWTVRHSVDLFYLAEEPTADKLFCHIVKHIPTTCEYVIEVNPGPGLLTEKLLNHGYQLRIFEGTEPFVAHMEEIQSQHPHILSIQLNNFLQLPIYVRQDYIDNGSRTEAVLRNIKPQDWESDSLKIILGIPKEKFLIHLIYDCYRKVGLPSYGRPEMYCIIPPSQLVPYITAPDHKKEMYRHKAILFQTVFDFEILDELSRASFLPWHTYKGSARNTWRSKLKRLDTNYMYLVKISGKRDFYRMFGDLETVELYQKFICQFFRRPNFPVIPILERWFPNCGPKVINQGHGIFTLFSDLSPSEALALFQLCRTLPGFEKAPFFFEVELEEEEAEEEDDEMKDESTKMKKGEEEDDVMHHV</sequence>
<dbReference type="KEGG" id="btab:109040378"/>
<evidence type="ECO:0000256" key="15">
    <source>
        <dbReference type="SAM" id="MobiDB-lite"/>
    </source>
</evidence>
<dbReference type="AlphaFoldDB" id="A0A9P0FAV8"/>
<name>A0A9P0FAV8_BEMTA</name>
<evidence type="ECO:0000256" key="13">
    <source>
        <dbReference type="ARBA" id="ARBA00031609"/>
    </source>
</evidence>
<evidence type="ECO:0000256" key="11">
    <source>
        <dbReference type="ARBA" id="ARBA00023163"/>
    </source>
</evidence>
<keyword evidence="17" id="KW-1185">Reference proteome</keyword>
<dbReference type="Proteomes" id="UP001152759">
    <property type="component" value="Chromosome 9"/>
</dbReference>
<evidence type="ECO:0000256" key="6">
    <source>
        <dbReference type="ARBA" id="ARBA00022691"/>
    </source>
</evidence>
<evidence type="ECO:0000256" key="3">
    <source>
        <dbReference type="ARBA" id="ARBA00022552"/>
    </source>
</evidence>
<keyword evidence="10" id="KW-0496">Mitochondrion</keyword>
<feature type="compositionally biased region" description="Acidic residues" evidence="15">
    <location>
        <begin position="441"/>
        <end position="453"/>
    </location>
</feature>
<accession>A0A9P0FAV8</accession>
<dbReference type="PANTHER" id="PTHR11727">
    <property type="entry name" value="DIMETHYLADENOSINE TRANSFERASE"/>
    <property type="match status" value="1"/>
</dbReference>
<dbReference type="GO" id="GO:0006391">
    <property type="term" value="P:transcription initiation at mitochondrial promoter"/>
    <property type="evidence" value="ECO:0007669"/>
    <property type="project" value="TreeGrafter"/>
</dbReference>
<keyword evidence="11" id="KW-0804">Transcription</keyword>
<proteinExistence type="predicted"/>
<keyword evidence="7" id="KW-0694">RNA-binding</keyword>
<organism evidence="16 17">
    <name type="scientific">Bemisia tabaci</name>
    <name type="common">Sweetpotato whitefly</name>
    <name type="synonym">Aleurodes tabaci</name>
    <dbReference type="NCBI Taxonomy" id="7038"/>
    <lineage>
        <taxon>Eukaryota</taxon>
        <taxon>Metazoa</taxon>
        <taxon>Ecdysozoa</taxon>
        <taxon>Arthropoda</taxon>
        <taxon>Hexapoda</taxon>
        <taxon>Insecta</taxon>
        <taxon>Pterygota</taxon>
        <taxon>Neoptera</taxon>
        <taxon>Paraneoptera</taxon>
        <taxon>Hemiptera</taxon>
        <taxon>Sternorrhyncha</taxon>
        <taxon>Aleyrodoidea</taxon>
        <taxon>Aleyrodidae</taxon>
        <taxon>Aleyrodinae</taxon>
        <taxon>Bemisia</taxon>
    </lineage>
</organism>
<evidence type="ECO:0000313" key="16">
    <source>
        <dbReference type="EMBL" id="CAH0395892.1"/>
    </source>
</evidence>
<keyword evidence="9" id="KW-0805">Transcription regulation</keyword>
<keyword evidence="8" id="KW-0809">Transit peptide</keyword>
<comment type="subcellular location">
    <subcellularLocation>
        <location evidence="1">Mitochondrion</location>
    </subcellularLocation>
</comment>
<dbReference type="GO" id="GO:0003723">
    <property type="term" value="F:RNA binding"/>
    <property type="evidence" value="ECO:0007669"/>
    <property type="project" value="UniProtKB-KW"/>
</dbReference>
<evidence type="ECO:0000256" key="4">
    <source>
        <dbReference type="ARBA" id="ARBA00022603"/>
    </source>
</evidence>
<evidence type="ECO:0000256" key="7">
    <source>
        <dbReference type="ARBA" id="ARBA00022884"/>
    </source>
</evidence>
<evidence type="ECO:0000256" key="5">
    <source>
        <dbReference type="ARBA" id="ARBA00022679"/>
    </source>
</evidence>
<keyword evidence="5" id="KW-0808">Transferase</keyword>
<dbReference type="GO" id="GO:0005759">
    <property type="term" value="C:mitochondrial matrix"/>
    <property type="evidence" value="ECO:0007669"/>
    <property type="project" value="TreeGrafter"/>
</dbReference>
<evidence type="ECO:0000313" key="17">
    <source>
        <dbReference type="Proteomes" id="UP001152759"/>
    </source>
</evidence>
<gene>
    <name evidence="16" type="ORF">BEMITA_LOCUS14022</name>
</gene>
<evidence type="ECO:0000256" key="14">
    <source>
        <dbReference type="ARBA" id="ARBA00032796"/>
    </source>
</evidence>
<feature type="compositionally biased region" description="Basic and acidic residues" evidence="15">
    <location>
        <begin position="454"/>
        <end position="472"/>
    </location>
</feature>
<evidence type="ECO:0000256" key="10">
    <source>
        <dbReference type="ARBA" id="ARBA00023128"/>
    </source>
</evidence>
<evidence type="ECO:0000256" key="8">
    <source>
        <dbReference type="ARBA" id="ARBA00022946"/>
    </source>
</evidence>
<keyword evidence="3" id="KW-0698">rRNA processing</keyword>
<keyword evidence="6" id="KW-0949">S-adenosyl-L-methionine</keyword>
<feature type="region of interest" description="Disordered" evidence="15">
    <location>
        <begin position="441"/>
        <end position="472"/>
    </location>
</feature>